<name>A0AAV2QCR7_MEGNR</name>
<dbReference type="SUPFAM" id="SSF50891">
    <property type="entry name" value="Cyclophilin-like"/>
    <property type="match status" value="1"/>
</dbReference>
<organism evidence="1 2">
    <name type="scientific">Meganyctiphanes norvegica</name>
    <name type="common">Northern krill</name>
    <name type="synonym">Thysanopoda norvegica</name>
    <dbReference type="NCBI Taxonomy" id="48144"/>
    <lineage>
        <taxon>Eukaryota</taxon>
        <taxon>Metazoa</taxon>
        <taxon>Ecdysozoa</taxon>
        <taxon>Arthropoda</taxon>
        <taxon>Crustacea</taxon>
        <taxon>Multicrustacea</taxon>
        <taxon>Malacostraca</taxon>
        <taxon>Eumalacostraca</taxon>
        <taxon>Eucarida</taxon>
        <taxon>Euphausiacea</taxon>
        <taxon>Euphausiidae</taxon>
        <taxon>Meganyctiphanes</taxon>
    </lineage>
</organism>
<sequence>GFKNKLQNTLEQLKKSTSSEEKKPLIYAVKKMLQERIKKKKIYATKKIGNSNYFSLIEDKNGCIVVNSLQINTSLSTNLSVFEYDDVMGLSATPPVVFLQLSYRGTIIGDLHISLDGRPGHAQQFLELCTGSSGRGSYRGARFDYIGNKSRLWEAVYCEGFIDTAGATEIAAIRQVEYDWTVRTPVTEGVVFGVGGQNADFMIVTNITSNSKGSPVIGHVTSGLPDLQAAVARYTDGDIEFSETGLIIDASV</sequence>
<feature type="non-terminal residue" evidence="1">
    <location>
        <position position="1"/>
    </location>
</feature>
<dbReference type="AlphaFoldDB" id="A0AAV2QCR7"/>
<reference evidence="1 2" key="1">
    <citation type="submission" date="2024-05" db="EMBL/GenBank/DDBJ databases">
        <authorList>
            <person name="Wallberg A."/>
        </authorList>
    </citation>
    <scope>NUCLEOTIDE SEQUENCE [LARGE SCALE GENOMIC DNA]</scope>
</reference>
<dbReference type="Proteomes" id="UP001497623">
    <property type="component" value="Unassembled WGS sequence"/>
</dbReference>
<dbReference type="InterPro" id="IPR029000">
    <property type="entry name" value="Cyclophilin-like_dom_sf"/>
</dbReference>
<protein>
    <recommendedName>
        <fullName evidence="3">PPIase cyclophilin-type domain-containing protein</fullName>
    </recommendedName>
</protein>
<keyword evidence="2" id="KW-1185">Reference proteome</keyword>
<accession>A0AAV2QCR7</accession>
<proteinExistence type="predicted"/>
<evidence type="ECO:0008006" key="3">
    <source>
        <dbReference type="Google" id="ProtNLM"/>
    </source>
</evidence>
<dbReference type="EMBL" id="CAXKWB010005966">
    <property type="protein sequence ID" value="CAL4080785.1"/>
    <property type="molecule type" value="Genomic_DNA"/>
</dbReference>
<comment type="caution">
    <text evidence="1">The sequence shown here is derived from an EMBL/GenBank/DDBJ whole genome shotgun (WGS) entry which is preliminary data.</text>
</comment>
<dbReference type="Gene3D" id="2.40.100.10">
    <property type="entry name" value="Cyclophilin-like"/>
    <property type="match status" value="1"/>
</dbReference>
<evidence type="ECO:0000313" key="2">
    <source>
        <dbReference type="Proteomes" id="UP001497623"/>
    </source>
</evidence>
<gene>
    <name evidence="1" type="ORF">MNOR_LOCUS11390</name>
</gene>
<evidence type="ECO:0000313" key="1">
    <source>
        <dbReference type="EMBL" id="CAL4080785.1"/>
    </source>
</evidence>